<feature type="region of interest" description="Disordered" evidence="1">
    <location>
        <begin position="1"/>
        <end position="52"/>
    </location>
</feature>
<dbReference type="EMBL" id="JAAHBV010000763">
    <property type="protein sequence ID" value="NER62363.1"/>
    <property type="molecule type" value="Genomic_DNA"/>
</dbReference>
<organism evidence="3 4">
    <name type="scientific">Pseudomonas brassicae</name>
    <dbReference type="NCBI Taxonomy" id="2708063"/>
    <lineage>
        <taxon>Bacteria</taxon>
        <taxon>Pseudomonadati</taxon>
        <taxon>Pseudomonadota</taxon>
        <taxon>Gammaproteobacteria</taxon>
        <taxon>Pseudomonadales</taxon>
        <taxon>Pseudomonadaceae</taxon>
        <taxon>Pseudomonas</taxon>
    </lineage>
</organism>
<gene>
    <name evidence="3" type="ORF">G3435_25245</name>
</gene>
<evidence type="ECO:0000313" key="4">
    <source>
        <dbReference type="Proteomes" id="UP000480410"/>
    </source>
</evidence>
<feature type="non-terminal residue" evidence="3">
    <location>
        <position position="1"/>
    </location>
</feature>
<proteinExistence type="predicted"/>
<feature type="compositionally biased region" description="Basic residues" evidence="1">
    <location>
        <begin position="32"/>
        <end position="41"/>
    </location>
</feature>
<evidence type="ECO:0000256" key="1">
    <source>
        <dbReference type="SAM" id="MobiDB-lite"/>
    </source>
</evidence>
<sequence length="126" mass="13165">QCGQQQRRTQRRRQQCQHAGPDRRFARPTAGRQRRGQRKHGVPTAALGNSVGAGITPVVSGVASITQQVGAASGVGAPVNSLVNNIGGAVASLGSQIGASGGNPVSTQLGARSRPWVAPWPRWARW</sequence>
<dbReference type="Proteomes" id="UP000480410">
    <property type="component" value="Unassembled WGS sequence"/>
</dbReference>
<feature type="domain" description="Bacterial collagen-like protein middle" evidence="2">
    <location>
        <begin position="45"/>
        <end position="110"/>
    </location>
</feature>
<accession>A0A6M0D0N5</accession>
<evidence type="ECO:0000313" key="3">
    <source>
        <dbReference type="EMBL" id="NER62363.1"/>
    </source>
</evidence>
<dbReference type="AlphaFoldDB" id="A0A6M0D0N5"/>
<reference evidence="3 4" key="1">
    <citation type="submission" date="2020-02" db="EMBL/GenBank/DDBJ databases">
        <title>Broccoli isolated Pseudomonas sp.</title>
        <authorList>
            <person name="Fujikawa T."/>
            <person name="Sawada H."/>
        </authorList>
    </citation>
    <scope>NUCLEOTIDE SEQUENCE [LARGE SCALE GENOMIC DNA]</scope>
    <source>
        <strain evidence="3 4">MAFF212428</strain>
    </source>
</reference>
<dbReference type="Pfam" id="PF15984">
    <property type="entry name" value="Collagen_mid"/>
    <property type="match status" value="1"/>
</dbReference>
<protein>
    <recommendedName>
        <fullName evidence="2">Bacterial collagen-like protein middle domain-containing protein</fullName>
    </recommendedName>
</protein>
<dbReference type="InterPro" id="IPR031929">
    <property type="entry name" value="CLP_mid"/>
</dbReference>
<name>A0A6M0D0N5_9PSED</name>
<evidence type="ECO:0000259" key="2">
    <source>
        <dbReference type="Pfam" id="PF15984"/>
    </source>
</evidence>
<comment type="caution">
    <text evidence="3">The sequence shown here is derived from an EMBL/GenBank/DDBJ whole genome shotgun (WGS) entry which is preliminary data.</text>
</comment>